<dbReference type="Proteomes" id="UP000177053">
    <property type="component" value="Unassembled WGS sequence"/>
</dbReference>
<organism evidence="10 11">
    <name type="scientific">Candidatus Woesebacteria bacterium RBG_16_34_12</name>
    <dbReference type="NCBI Taxonomy" id="1802480"/>
    <lineage>
        <taxon>Bacteria</taxon>
        <taxon>Candidatus Woeseibacteriota</taxon>
    </lineage>
</organism>
<sequence length="369" mass="41962">MLTDSRVIKQAQILVTYSCKVKKGDNVLVASDFEAKPLLLEVYKLLIQKGANEVRFNTGSYEFSEIFFKNASNDQINYFPQIAMDEMKKMDCYIGISSVTNTRGLSQIDAKNMSIRAKVVRPITDYRVEKTRWVITRFPTNAQAQEADMSLSDYSDFVFNAVNRVDWKKKFKEQETLRKLIDATKEVHILGEETDLRLTIAGRKAENCAGEHNMPDGEVFTSVVEDSANGFISYSFPALYMGREYHDIRLEFRNGKVVKATASKGEKDLNKILDMDSGSRFVGELGFGNNYQIKRFTKDILFDEKIGGTIHIALGKGYKETKSLNKSALHWDMIKDLRKSGPALRSLGEGGEIRFDDKVVQRNGKWVFN</sequence>
<evidence type="ECO:0000256" key="8">
    <source>
        <dbReference type="ARBA" id="ARBA00022801"/>
    </source>
</evidence>
<dbReference type="InterPro" id="IPR052170">
    <property type="entry name" value="M29_Exopeptidase"/>
</dbReference>
<keyword evidence="5" id="KW-0031">Aminopeptidase</keyword>
<evidence type="ECO:0000256" key="5">
    <source>
        <dbReference type="ARBA" id="ARBA00022438"/>
    </source>
</evidence>
<evidence type="ECO:0008006" key="12">
    <source>
        <dbReference type="Google" id="ProtNLM"/>
    </source>
</evidence>
<evidence type="ECO:0000256" key="3">
    <source>
        <dbReference type="ARBA" id="ARBA00001947"/>
    </source>
</evidence>
<dbReference type="InterPro" id="IPR035097">
    <property type="entry name" value="M29_N-terminal"/>
</dbReference>
<reference evidence="10 11" key="1">
    <citation type="journal article" date="2016" name="Nat. Commun.">
        <title>Thousands of microbial genomes shed light on interconnected biogeochemical processes in an aquifer system.</title>
        <authorList>
            <person name="Anantharaman K."/>
            <person name="Brown C.T."/>
            <person name="Hug L.A."/>
            <person name="Sharon I."/>
            <person name="Castelle C.J."/>
            <person name="Probst A.J."/>
            <person name="Thomas B.C."/>
            <person name="Singh A."/>
            <person name="Wilkins M.J."/>
            <person name="Karaoz U."/>
            <person name="Brodie E.L."/>
            <person name="Williams K.H."/>
            <person name="Hubbard S.S."/>
            <person name="Banfield J.F."/>
        </authorList>
    </citation>
    <scope>NUCLEOTIDE SEQUENCE [LARGE SCALE GENOMIC DNA]</scope>
</reference>
<dbReference type="GO" id="GO:0008237">
    <property type="term" value="F:metallopeptidase activity"/>
    <property type="evidence" value="ECO:0007669"/>
    <property type="project" value="UniProtKB-KW"/>
</dbReference>
<keyword evidence="7" id="KW-0479">Metal-binding</keyword>
<evidence type="ECO:0000256" key="6">
    <source>
        <dbReference type="ARBA" id="ARBA00022670"/>
    </source>
</evidence>
<evidence type="ECO:0000256" key="7">
    <source>
        <dbReference type="ARBA" id="ARBA00022723"/>
    </source>
</evidence>
<dbReference type="AlphaFoldDB" id="A0A1F7XAQ6"/>
<dbReference type="PANTHER" id="PTHR34448">
    <property type="entry name" value="AMINOPEPTIDASE"/>
    <property type="match status" value="1"/>
</dbReference>
<comment type="caution">
    <text evidence="10">The sequence shown here is derived from an EMBL/GenBank/DDBJ whole genome shotgun (WGS) entry which is preliminary data.</text>
</comment>
<comment type="cofactor">
    <cofactor evidence="2">
        <name>Mg(2+)</name>
        <dbReference type="ChEBI" id="CHEBI:18420"/>
    </cofactor>
</comment>
<evidence type="ECO:0000313" key="11">
    <source>
        <dbReference type="Proteomes" id="UP000177053"/>
    </source>
</evidence>
<keyword evidence="6" id="KW-0645">Protease</keyword>
<dbReference type="GO" id="GO:0004177">
    <property type="term" value="F:aminopeptidase activity"/>
    <property type="evidence" value="ECO:0007669"/>
    <property type="project" value="UniProtKB-KW"/>
</dbReference>
<comment type="cofactor">
    <cofactor evidence="3">
        <name>Zn(2+)</name>
        <dbReference type="ChEBI" id="CHEBI:29105"/>
    </cofactor>
</comment>
<proteinExistence type="inferred from homology"/>
<evidence type="ECO:0000256" key="2">
    <source>
        <dbReference type="ARBA" id="ARBA00001946"/>
    </source>
</evidence>
<accession>A0A1F7XAQ6</accession>
<dbReference type="EMBL" id="MGFS01000003">
    <property type="protein sequence ID" value="OGM12110.1"/>
    <property type="molecule type" value="Genomic_DNA"/>
</dbReference>
<evidence type="ECO:0000256" key="4">
    <source>
        <dbReference type="ARBA" id="ARBA00008236"/>
    </source>
</evidence>
<dbReference type="SUPFAM" id="SSF144052">
    <property type="entry name" value="Thermophilic metalloprotease-like"/>
    <property type="match status" value="1"/>
</dbReference>
<comment type="cofactor">
    <cofactor evidence="1">
        <name>Co(2+)</name>
        <dbReference type="ChEBI" id="CHEBI:48828"/>
    </cofactor>
</comment>
<dbReference type="InterPro" id="IPR000787">
    <property type="entry name" value="Peptidase_M29"/>
</dbReference>
<gene>
    <name evidence="10" type="ORF">A2Z22_03400</name>
</gene>
<evidence type="ECO:0000313" key="10">
    <source>
        <dbReference type="EMBL" id="OGM12110.1"/>
    </source>
</evidence>
<dbReference type="Gene3D" id="3.40.1830.10">
    <property type="entry name" value="Thermophilic metalloprotease (M29)"/>
    <property type="match status" value="1"/>
</dbReference>
<dbReference type="Pfam" id="PF02073">
    <property type="entry name" value="Peptidase_M29"/>
    <property type="match status" value="1"/>
</dbReference>
<comment type="similarity">
    <text evidence="4">Belongs to the peptidase M29 family.</text>
</comment>
<evidence type="ECO:0000256" key="9">
    <source>
        <dbReference type="ARBA" id="ARBA00023049"/>
    </source>
</evidence>
<dbReference type="GO" id="GO:0046872">
    <property type="term" value="F:metal ion binding"/>
    <property type="evidence" value="ECO:0007669"/>
    <property type="project" value="UniProtKB-KW"/>
</dbReference>
<keyword evidence="9" id="KW-0482">Metalloprotease</keyword>
<name>A0A1F7XAQ6_9BACT</name>
<evidence type="ECO:0000256" key="1">
    <source>
        <dbReference type="ARBA" id="ARBA00001941"/>
    </source>
</evidence>
<protein>
    <recommendedName>
        <fullName evidence="12">Peptidase M29</fullName>
    </recommendedName>
</protein>
<dbReference type="PANTHER" id="PTHR34448:SF1">
    <property type="entry name" value="BLL6088 PROTEIN"/>
    <property type="match status" value="1"/>
</dbReference>
<dbReference type="GO" id="GO:0006508">
    <property type="term" value="P:proteolysis"/>
    <property type="evidence" value="ECO:0007669"/>
    <property type="project" value="UniProtKB-KW"/>
</dbReference>
<keyword evidence="8" id="KW-0378">Hydrolase</keyword>